<dbReference type="Ensembl" id="ENSSSCT00050089294.1">
    <property type="protein sequence ID" value="ENSSSCP00050038344.1"/>
    <property type="gene ID" value="ENSSSCG00050065553.1"/>
</dbReference>
<dbReference type="SUPFAM" id="SSF82649">
    <property type="entry name" value="SufE/NifU"/>
    <property type="match status" value="1"/>
</dbReference>
<dbReference type="Gene3D" id="3.90.1010.10">
    <property type="match status" value="1"/>
</dbReference>
<protein>
    <recommendedName>
        <fullName evidence="2">NIF system FeS cluster assembly NifU N-terminal domain-containing protein</fullName>
    </recommendedName>
</protein>
<proteinExistence type="predicted"/>
<dbReference type="GO" id="GO:0016226">
    <property type="term" value="P:iron-sulfur cluster assembly"/>
    <property type="evidence" value="ECO:0007669"/>
    <property type="project" value="InterPro"/>
</dbReference>
<evidence type="ECO:0000256" key="1">
    <source>
        <dbReference type="SAM" id="MobiDB-lite"/>
    </source>
</evidence>
<feature type="compositionally biased region" description="Basic and acidic residues" evidence="1">
    <location>
        <begin position="168"/>
        <end position="191"/>
    </location>
</feature>
<dbReference type="GO" id="GO:0005506">
    <property type="term" value="F:iron ion binding"/>
    <property type="evidence" value="ECO:0007669"/>
    <property type="project" value="InterPro"/>
</dbReference>
<organism evidence="3 4">
    <name type="scientific">Sus scrofa</name>
    <name type="common">Pig</name>
    <dbReference type="NCBI Taxonomy" id="9823"/>
    <lineage>
        <taxon>Eukaryota</taxon>
        <taxon>Metazoa</taxon>
        <taxon>Chordata</taxon>
        <taxon>Craniata</taxon>
        <taxon>Vertebrata</taxon>
        <taxon>Euteleostomi</taxon>
        <taxon>Mammalia</taxon>
        <taxon>Eutheria</taxon>
        <taxon>Laurasiatheria</taxon>
        <taxon>Artiodactyla</taxon>
        <taxon>Suina</taxon>
        <taxon>Suidae</taxon>
        <taxon>Sus</taxon>
    </lineage>
</organism>
<dbReference type="InterPro" id="IPR002871">
    <property type="entry name" value="NIF_FeS_clus_asmbl_NifU_N"/>
</dbReference>
<evidence type="ECO:0000313" key="3">
    <source>
        <dbReference type="Ensembl" id="ENSSSCP00050038344.1"/>
    </source>
</evidence>
<dbReference type="GO" id="GO:0051536">
    <property type="term" value="F:iron-sulfur cluster binding"/>
    <property type="evidence" value="ECO:0007669"/>
    <property type="project" value="InterPro"/>
</dbReference>
<sequence length="191" mass="20730">MIRRNKDKDGIEKTYEVLFLVFCFLKTFQAGSSVGSQVGMGPPPAHEGALATLSHKSLNKKSKNVGTELVGAPACGDIMQLQIQGDEKRRIVDVRFKIWLPVATAPIRPLAWESPYAAGAAQEMAKKKKKKDLAVVLQLPPPRNSGFLLRLHCSLLVEGAVQAALADDTGKQEPKKAEMEKKGILGEASAR</sequence>
<dbReference type="PANTHER" id="PTHR10093">
    <property type="entry name" value="IRON-SULFUR CLUSTER ASSEMBLY ENZYME NIFU HOMOLOG"/>
    <property type="match status" value="1"/>
</dbReference>
<reference evidence="3" key="1">
    <citation type="submission" date="2025-08" db="UniProtKB">
        <authorList>
            <consortium name="Ensembl"/>
        </authorList>
    </citation>
    <scope>IDENTIFICATION</scope>
</reference>
<dbReference type="Pfam" id="PF01592">
    <property type="entry name" value="NifU_N"/>
    <property type="match status" value="1"/>
</dbReference>
<dbReference type="AlphaFoldDB" id="A0A8D1ND43"/>
<accession>A0A8D1ND43</accession>
<feature type="region of interest" description="Disordered" evidence="1">
    <location>
        <begin position="166"/>
        <end position="191"/>
    </location>
</feature>
<name>A0A8D1ND43_PIG</name>
<feature type="domain" description="NIF system FeS cluster assembly NifU N-terminal" evidence="2">
    <location>
        <begin position="60"/>
        <end position="172"/>
    </location>
</feature>
<evidence type="ECO:0000313" key="4">
    <source>
        <dbReference type="Proteomes" id="UP000694571"/>
    </source>
</evidence>
<dbReference type="Proteomes" id="UP000694571">
    <property type="component" value="Unplaced"/>
</dbReference>
<evidence type="ECO:0000259" key="2">
    <source>
        <dbReference type="Pfam" id="PF01592"/>
    </source>
</evidence>